<proteinExistence type="predicted"/>
<name>A0A364LAU0_TALAM</name>
<evidence type="ECO:0000313" key="4">
    <source>
        <dbReference type="Proteomes" id="UP000249363"/>
    </source>
</evidence>
<dbReference type="STRING" id="1196081.A0A364LAU0"/>
<dbReference type="GeneID" id="63798166"/>
<feature type="domain" description="Glutathione S-transferase UstS-like C-terminal" evidence="2">
    <location>
        <begin position="127"/>
        <end position="222"/>
    </location>
</feature>
<dbReference type="Gene3D" id="1.20.1050.10">
    <property type="match status" value="1"/>
</dbReference>
<dbReference type="InterPro" id="IPR036282">
    <property type="entry name" value="Glutathione-S-Trfase_C_sf"/>
</dbReference>
<dbReference type="EMBL" id="MIKG01000021">
    <property type="protein sequence ID" value="RAO72940.1"/>
    <property type="molecule type" value="Genomic_DNA"/>
</dbReference>
<dbReference type="Gene3D" id="3.40.30.10">
    <property type="entry name" value="Glutaredoxin"/>
    <property type="match status" value="1"/>
</dbReference>
<evidence type="ECO:0000313" key="3">
    <source>
        <dbReference type="EMBL" id="RAO72940.1"/>
    </source>
</evidence>
<reference evidence="3 4" key="1">
    <citation type="journal article" date="2017" name="Biotechnol. Biofuels">
        <title>Differential beta-glucosidase expression as a function of carbon source availability in Talaromyces amestolkiae: a genomic and proteomic approach.</title>
        <authorList>
            <person name="de Eugenio L.I."/>
            <person name="Mendez-Liter J.A."/>
            <person name="Nieto-Dominguez M."/>
            <person name="Alonso L."/>
            <person name="Gil-Munoz J."/>
            <person name="Barriuso J."/>
            <person name="Prieto A."/>
            <person name="Martinez M.J."/>
        </authorList>
    </citation>
    <scope>NUCLEOTIDE SEQUENCE [LARGE SCALE GENOMIC DNA]</scope>
    <source>
        <strain evidence="3 4">CIB</strain>
    </source>
</reference>
<protein>
    <submittedName>
        <fullName evidence="3">Uncharacterized protein</fullName>
    </submittedName>
</protein>
<comment type="caution">
    <text evidence="3">The sequence shown here is derived from an EMBL/GenBank/DDBJ whole genome shotgun (WGS) entry which is preliminary data.</text>
</comment>
<dbReference type="Pfam" id="PF13409">
    <property type="entry name" value="GST_N_2"/>
    <property type="match status" value="1"/>
</dbReference>
<accession>A0A364LAU0</accession>
<evidence type="ECO:0000259" key="1">
    <source>
        <dbReference type="Pfam" id="PF13409"/>
    </source>
</evidence>
<dbReference type="InterPro" id="IPR054416">
    <property type="entry name" value="GST_UstS-like_C"/>
</dbReference>
<dbReference type="InterPro" id="IPR036249">
    <property type="entry name" value="Thioredoxin-like_sf"/>
</dbReference>
<dbReference type="Pfam" id="PF22041">
    <property type="entry name" value="GST_C_7"/>
    <property type="match status" value="1"/>
</dbReference>
<dbReference type="AlphaFoldDB" id="A0A364LAU0"/>
<feature type="domain" description="GST N-terminal" evidence="1">
    <location>
        <begin position="24"/>
        <end position="100"/>
    </location>
</feature>
<dbReference type="OrthoDB" id="4951845at2759"/>
<keyword evidence="4" id="KW-1185">Reference proteome</keyword>
<dbReference type="SUPFAM" id="SSF52833">
    <property type="entry name" value="Thioredoxin-like"/>
    <property type="match status" value="1"/>
</dbReference>
<gene>
    <name evidence="3" type="ORF">BHQ10_008952</name>
</gene>
<dbReference type="Proteomes" id="UP000249363">
    <property type="component" value="Unassembled WGS sequence"/>
</dbReference>
<dbReference type="SUPFAM" id="SSF47616">
    <property type="entry name" value="GST C-terminal domain-like"/>
    <property type="match status" value="1"/>
</dbReference>
<sequence length="249" mass="28449">MALNAGSEPDIVLYDLACIKDVCFSPTVWRIRLMLNYKRIPYKTIFLEFPDIEPTLKELGLKPGKTATGSQSKYTVPAIHHIPTNTYIMDSSKIAHFLESTYPEPPVPLTSELGREVEVKSRSIIGRTLSGSIMPREINILSPHAQEYFRRTREASIGRRLEDVLDLEKEEQDWIAIDPELRAVGELMRTNKAQGPFVLGDKPTYTDFFIAGALQSARMVDEGTFQRFMKYDGYKDIYEGCQPYMERNN</sequence>
<dbReference type="InterPro" id="IPR004045">
    <property type="entry name" value="Glutathione_S-Trfase_N"/>
</dbReference>
<organism evidence="3 4">
    <name type="scientific">Talaromyces amestolkiae</name>
    <dbReference type="NCBI Taxonomy" id="1196081"/>
    <lineage>
        <taxon>Eukaryota</taxon>
        <taxon>Fungi</taxon>
        <taxon>Dikarya</taxon>
        <taxon>Ascomycota</taxon>
        <taxon>Pezizomycotina</taxon>
        <taxon>Eurotiomycetes</taxon>
        <taxon>Eurotiomycetidae</taxon>
        <taxon>Eurotiales</taxon>
        <taxon>Trichocomaceae</taxon>
        <taxon>Talaromyces</taxon>
        <taxon>Talaromyces sect. Talaromyces</taxon>
    </lineage>
</organism>
<dbReference type="RefSeq" id="XP_040737454.1">
    <property type="nucleotide sequence ID" value="XM_040881814.1"/>
</dbReference>
<evidence type="ECO:0000259" key="2">
    <source>
        <dbReference type="Pfam" id="PF22041"/>
    </source>
</evidence>